<dbReference type="InterPro" id="IPR013083">
    <property type="entry name" value="Znf_RING/FYVE/PHD"/>
</dbReference>
<keyword evidence="7 13" id="KW-0863">Zinc-finger</keyword>
<dbReference type="InterPro" id="IPR004181">
    <property type="entry name" value="Znf_MIZ"/>
</dbReference>
<evidence type="ECO:0000256" key="2">
    <source>
        <dbReference type="ARBA" id="ARBA00004718"/>
    </source>
</evidence>
<keyword evidence="9" id="KW-0862">Zinc</keyword>
<dbReference type="GO" id="GO:0008270">
    <property type="term" value="F:zinc ion binding"/>
    <property type="evidence" value="ECO:0007669"/>
    <property type="project" value="UniProtKB-KW"/>
</dbReference>
<evidence type="ECO:0000256" key="8">
    <source>
        <dbReference type="ARBA" id="ARBA00022786"/>
    </source>
</evidence>
<accession>A0A401S6A4</accession>
<evidence type="ECO:0000313" key="16">
    <source>
        <dbReference type="Proteomes" id="UP000287033"/>
    </source>
</evidence>
<evidence type="ECO:0000256" key="12">
    <source>
        <dbReference type="ARBA" id="ARBA00032533"/>
    </source>
</evidence>
<evidence type="ECO:0000256" key="13">
    <source>
        <dbReference type="PROSITE-ProRule" id="PRU00452"/>
    </source>
</evidence>
<dbReference type="SUPFAM" id="SSF57850">
    <property type="entry name" value="RING/U-box"/>
    <property type="match status" value="1"/>
</dbReference>
<keyword evidence="6" id="KW-0479">Metal-binding</keyword>
<dbReference type="PANTHER" id="PTHR21330">
    <property type="entry name" value="E3 SUMO-PROTEIN LIGASE NSE2"/>
    <property type="match status" value="1"/>
</dbReference>
<name>A0A401S6A4_CHIPU</name>
<evidence type="ECO:0000256" key="11">
    <source>
        <dbReference type="ARBA" id="ARBA00031731"/>
    </source>
</evidence>
<protein>
    <recommendedName>
        <fullName evidence="4">E3 SUMO-protein ligase NSE2</fullName>
    </recommendedName>
    <alternativeName>
        <fullName evidence="11">E3 SUMO-protein transferase NSE2</fullName>
    </alternativeName>
    <alternativeName>
        <fullName evidence="12">Non-structural maintenance of chromosomes element 2 homolog</fullName>
    </alternativeName>
</protein>
<gene>
    <name evidence="15" type="ORF">chiPu_0004320</name>
</gene>
<evidence type="ECO:0000256" key="5">
    <source>
        <dbReference type="ARBA" id="ARBA00022679"/>
    </source>
</evidence>
<dbReference type="PROSITE" id="PS51044">
    <property type="entry name" value="ZF_SP_RING"/>
    <property type="match status" value="1"/>
</dbReference>
<dbReference type="GO" id="GO:0030915">
    <property type="term" value="C:Smc5-Smc6 complex"/>
    <property type="evidence" value="ECO:0007669"/>
    <property type="project" value="InterPro"/>
</dbReference>
<dbReference type="Pfam" id="PF11789">
    <property type="entry name" value="zf-Nse"/>
    <property type="match status" value="1"/>
</dbReference>
<evidence type="ECO:0000256" key="1">
    <source>
        <dbReference type="ARBA" id="ARBA00004123"/>
    </source>
</evidence>
<dbReference type="UniPathway" id="UPA00886"/>
<evidence type="ECO:0000256" key="3">
    <source>
        <dbReference type="ARBA" id="ARBA00008212"/>
    </source>
</evidence>
<dbReference type="STRING" id="137246.A0A401S6A4"/>
<organism evidence="15 16">
    <name type="scientific">Chiloscyllium punctatum</name>
    <name type="common">Brownbanded bambooshark</name>
    <name type="synonym">Hemiscyllium punctatum</name>
    <dbReference type="NCBI Taxonomy" id="137246"/>
    <lineage>
        <taxon>Eukaryota</taxon>
        <taxon>Metazoa</taxon>
        <taxon>Chordata</taxon>
        <taxon>Craniata</taxon>
        <taxon>Vertebrata</taxon>
        <taxon>Chondrichthyes</taxon>
        <taxon>Elasmobranchii</taxon>
        <taxon>Galeomorphii</taxon>
        <taxon>Galeoidea</taxon>
        <taxon>Orectolobiformes</taxon>
        <taxon>Hemiscylliidae</taxon>
        <taxon>Chiloscyllium</taxon>
    </lineage>
</organism>
<dbReference type="CDD" id="cd16651">
    <property type="entry name" value="SPL-RING_NSE2"/>
    <property type="match status" value="1"/>
</dbReference>
<dbReference type="GO" id="GO:0000724">
    <property type="term" value="P:double-strand break repair via homologous recombination"/>
    <property type="evidence" value="ECO:0007669"/>
    <property type="project" value="InterPro"/>
</dbReference>
<evidence type="ECO:0000256" key="4">
    <source>
        <dbReference type="ARBA" id="ARBA00020923"/>
    </source>
</evidence>
<dbReference type="Gene3D" id="3.30.40.10">
    <property type="entry name" value="Zinc/RING finger domain, C3HC4 (zinc finger)"/>
    <property type="match status" value="1"/>
</dbReference>
<proteinExistence type="inferred from homology"/>
<dbReference type="GO" id="GO:0061665">
    <property type="term" value="F:SUMO ligase activity"/>
    <property type="evidence" value="ECO:0007669"/>
    <property type="project" value="TreeGrafter"/>
</dbReference>
<comment type="similarity">
    <text evidence="3">Belongs to the NSE2 family.</text>
</comment>
<comment type="subcellular location">
    <subcellularLocation>
        <location evidence="1">Nucleus</location>
    </subcellularLocation>
</comment>
<dbReference type="AlphaFoldDB" id="A0A401S6A4"/>
<evidence type="ECO:0000256" key="9">
    <source>
        <dbReference type="ARBA" id="ARBA00022833"/>
    </source>
</evidence>
<evidence type="ECO:0000256" key="7">
    <source>
        <dbReference type="ARBA" id="ARBA00022771"/>
    </source>
</evidence>
<feature type="domain" description="SP-RING-type" evidence="14">
    <location>
        <begin position="150"/>
        <end position="236"/>
    </location>
</feature>
<dbReference type="OrthoDB" id="26899at2759"/>
<keyword evidence="5" id="KW-0808">Transferase</keyword>
<reference evidence="15 16" key="1">
    <citation type="journal article" date="2018" name="Nat. Ecol. Evol.">
        <title>Shark genomes provide insights into elasmobranch evolution and the origin of vertebrates.</title>
        <authorList>
            <person name="Hara Y"/>
            <person name="Yamaguchi K"/>
            <person name="Onimaru K"/>
            <person name="Kadota M"/>
            <person name="Koyanagi M"/>
            <person name="Keeley SD"/>
            <person name="Tatsumi K"/>
            <person name="Tanaka K"/>
            <person name="Motone F"/>
            <person name="Kageyama Y"/>
            <person name="Nozu R"/>
            <person name="Adachi N"/>
            <person name="Nishimura O"/>
            <person name="Nakagawa R"/>
            <person name="Tanegashima C"/>
            <person name="Kiyatake I"/>
            <person name="Matsumoto R"/>
            <person name="Murakumo K"/>
            <person name="Nishida K"/>
            <person name="Terakita A"/>
            <person name="Kuratani S"/>
            <person name="Sato K"/>
            <person name="Hyodo S Kuraku.S."/>
        </authorList>
    </citation>
    <scope>NUCLEOTIDE SEQUENCE [LARGE SCALE GENOMIC DNA]</scope>
</reference>
<dbReference type="OMA" id="NHHYDEG"/>
<comment type="pathway">
    <text evidence="2">Protein modification; protein sumoylation.</text>
</comment>
<evidence type="ECO:0000256" key="6">
    <source>
        <dbReference type="ARBA" id="ARBA00022723"/>
    </source>
</evidence>
<dbReference type="Proteomes" id="UP000287033">
    <property type="component" value="Unassembled WGS sequence"/>
</dbReference>
<dbReference type="GO" id="GO:0005634">
    <property type="term" value="C:nucleus"/>
    <property type="evidence" value="ECO:0007669"/>
    <property type="project" value="UniProtKB-SubCell"/>
</dbReference>
<keyword evidence="16" id="KW-1185">Reference proteome</keyword>
<evidence type="ECO:0000256" key="10">
    <source>
        <dbReference type="ARBA" id="ARBA00023242"/>
    </source>
</evidence>
<keyword evidence="8" id="KW-0833">Ubl conjugation pathway</keyword>
<dbReference type="PANTHER" id="PTHR21330:SF1">
    <property type="entry name" value="E3 SUMO-PROTEIN LIGASE NSE2"/>
    <property type="match status" value="1"/>
</dbReference>
<evidence type="ECO:0000259" key="14">
    <source>
        <dbReference type="PROSITE" id="PS51044"/>
    </source>
</evidence>
<dbReference type="GO" id="GO:0016925">
    <property type="term" value="P:protein sumoylation"/>
    <property type="evidence" value="ECO:0007669"/>
    <property type="project" value="UniProtKB-UniPathway"/>
</dbReference>
<evidence type="ECO:0000313" key="15">
    <source>
        <dbReference type="EMBL" id="GCC25908.1"/>
    </source>
</evidence>
<keyword evidence="10" id="KW-0539">Nucleus</keyword>
<sequence length="240" mass="27315">MPGRSTIMPVISFNSVDSAVSSLKTCHVSINTGIEVTTDVALALTELEAAAEDISNMEKLMLDYVSMDQELEQFVQAVDEVTHQIKQERPERMPDLKALVDKRFNELKNLNKDEDLIKSDKYIHFKGQLKEMRKQVDAESQNESPSANEIDEDIAVTQSQRNFICPITQREMECPVKNKVCGHSYEEEAIIKIIQNKHKQKKKARCPVVGCENGDMNQCDLSTDTALRRAIENHKKHQVR</sequence>
<dbReference type="InterPro" id="IPR026846">
    <property type="entry name" value="Nse2(Mms21)"/>
</dbReference>
<comment type="caution">
    <text evidence="15">The sequence shown here is derived from an EMBL/GenBank/DDBJ whole genome shotgun (WGS) entry which is preliminary data.</text>
</comment>
<dbReference type="EMBL" id="BEZZ01000104">
    <property type="protein sequence ID" value="GCC25908.1"/>
    <property type="molecule type" value="Genomic_DNA"/>
</dbReference>